<keyword evidence="12" id="KW-1185">Reference proteome</keyword>
<dbReference type="PANTHER" id="PTHR13822:SF10">
    <property type="entry name" value="ATP SYNTHASE EPSILON CHAIN, CHLOROPLASTIC"/>
    <property type="match status" value="1"/>
</dbReference>
<comment type="caution">
    <text evidence="11">The sequence shown here is derived from an EMBL/GenBank/DDBJ whole genome shotgun (WGS) entry which is preliminary data.</text>
</comment>
<dbReference type="InterPro" id="IPR001469">
    <property type="entry name" value="ATP_synth_F1_dsu/esu"/>
</dbReference>
<keyword evidence="4 8" id="KW-0406">Ion transport</keyword>
<reference evidence="11" key="2">
    <citation type="submission" date="2020-09" db="EMBL/GenBank/DDBJ databases">
        <authorList>
            <person name="Yu Y."/>
        </authorList>
    </citation>
    <scope>NUCLEOTIDE SEQUENCE</scope>
    <source>
        <strain evidence="11">KCTC 49039</strain>
    </source>
</reference>
<dbReference type="EMBL" id="JACYHB010000012">
    <property type="protein sequence ID" value="MBD8080099.1"/>
    <property type="molecule type" value="Genomic_DNA"/>
</dbReference>
<gene>
    <name evidence="8" type="primary">atpC</name>
    <name evidence="11" type="ORF">IF651_13650</name>
</gene>
<dbReference type="AlphaFoldDB" id="A0A927J1C4"/>
<dbReference type="Gene3D" id="2.60.15.10">
    <property type="entry name" value="F0F1 ATP synthase delta/epsilon subunit, N-terminal"/>
    <property type="match status" value="1"/>
</dbReference>
<keyword evidence="8" id="KW-0375">Hydrogen ion transport</keyword>
<evidence type="ECO:0000256" key="7">
    <source>
        <dbReference type="ARBA" id="ARBA00023310"/>
    </source>
</evidence>
<evidence type="ECO:0000256" key="9">
    <source>
        <dbReference type="RuleBase" id="RU003656"/>
    </source>
</evidence>
<keyword evidence="3 8" id="KW-0813">Transport</keyword>
<comment type="similarity">
    <text evidence="2 8 9">Belongs to the ATPase epsilon chain family.</text>
</comment>
<evidence type="ECO:0000259" key="10">
    <source>
        <dbReference type="Pfam" id="PF02823"/>
    </source>
</evidence>
<reference evidence="11" key="1">
    <citation type="journal article" date="2018" name="Curr. Microbiol.">
        <title>Cellulosimicrobium arenosum sp. nov., Isolated from Marine Sediment Sand.</title>
        <authorList>
            <person name="Oh M."/>
            <person name="Kim J.H."/>
            <person name="Yoon J.H."/>
            <person name="Schumann P."/>
            <person name="Kim W."/>
        </authorList>
    </citation>
    <scope>NUCLEOTIDE SEQUENCE</scope>
    <source>
        <strain evidence="11">KCTC 49039</strain>
    </source>
</reference>
<dbReference type="SUPFAM" id="SSF51344">
    <property type="entry name" value="Epsilon subunit of F1F0-ATP synthase N-terminal domain"/>
    <property type="match status" value="1"/>
</dbReference>
<evidence type="ECO:0000313" key="11">
    <source>
        <dbReference type="EMBL" id="MBD8080099.1"/>
    </source>
</evidence>
<keyword evidence="5 8" id="KW-0472">Membrane</keyword>
<comment type="subunit">
    <text evidence="8 9">F-type ATPases have 2 components, CF(1) - the catalytic core - and CF(0) - the membrane proton channel. CF(1) has five subunits: alpha(3), beta(3), gamma(1), delta(1), epsilon(1). CF(0) has three main subunits: a, b and c.</text>
</comment>
<dbReference type="GO" id="GO:0045259">
    <property type="term" value="C:proton-transporting ATP synthase complex"/>
    <property type="evidence" value="ECO:0007669"/>
    <property type="project" value="UniProtKB-KW"/>
</dbReference>
<evidence type="ECO:0000256" key="8">
    <source>
        <dbReference type="HAMAP-Rule" id="MF_00530"/>
    </source>
</evidence>
<dbReference type="GO" id="GO:0005886">
    <property type="term" value="C:plasma membrane"/>
    <property type="evidence" value="ECO:0007669"/>
    <property type="project" value="UniProtKB-SubCell"/>
</dbReference>
<dbReference type="InterPro" id="IPR036771">
    <property type="entry name" value="ATPsynth_dsu/esu_N"/>
</dbReference>
<dbReference type="GO" id="GO:0005524">
    <property type="term" value="F:ATP binding"/>
    <property type="evidence" value="ECO:0007669"/>
    <property type="project" value="UniProtKB-UniRule"/>
</dbReference>
<dbReference type="InterPro" id="IPR020546">
    <property type="entry name" value="ATP_synth_F1_dsu/esu_N"/>
</dbReference>
<sequence>MAELNVDLVAADRKIWSGEAQMVSAPAADGEIGVLAGHSPLLSVLREGAVRIKATTGAPVEVQITGGFISVDSNMVTVVVDSVEAPASTR</sequence>
<evidence type="ECO:0000256" key="4">
    <source>
        <dbReference type="ARBA" id="ARBA00023065"/>
    </source>
</evidence>
<evidence type="ECO:0000256" key="1">
    <source>
        <dbReference type="ARBA" id="ARBA00004202"/>
    </source>
</evidence>
<dbReference type="RefSeq" id="WP_191829678.1">
    <property type="nucleotide sequence ID" value="NZ_JACYHB010000012.1"/>
</dbReference>
<evidence type="ECO:0000256" key="3">
    <source>
        <dbReference type="ARBA" id="ARBA00022448"/>
    </source>
</evidence>
<name>A0A927J1C4_9MICO</name>
<comment type="function">
    <text evidence="8">Produces ATP from ADP in the presence of a proton gradient across the membrane.</text>
</comment>
<keyword evidence="8" id="KW-1003">Cell membrane</keyword>
<dbReference type="GO" id="GO:0046933">
    <property type="term" value="F:proton-transporting ATP synthase activity, rotational mechanism"/>
    <property type="evidence" value="ECO:0007669"/>
    <property type="project" value="UniProtKB-UniRule"/>
</dbReference>
<dbReference type="PANTHER" id="PTHR13822">
    <property type="entry name" value="ATP SYNTHASE DELTA/EPSILON CHAIN"/>
    <property type="match status" value="1"/>
</dbReference>
<keyword evidence="6 8" id="KW-0139">CF(1)</keyword>
<dbReference type="NCBIfam" id="NF009977">
    <property type="entry name" value="PRK13442.1"/>
    <property type="match status" value="1"/>
</dbReference>
<protein>
    <recommendedName>
        <fullName evidence="8">ATP synthase epsilon chain</fullName>
    </recommendedName>
    <alternativeName>
        <fullName evidence="8">ATP synthase F1 sector epsilon subunit</fullName>
    </alternativeName>
    <alternativeName>
        <fullName evidence="8">F-ATPase epsilon subunit</fullName>
    </alternativeName>
</protein>
<dbReference type="HAMAP" id="MF_00530">
    <property type="entry name" value="ATP_synth_epsil_bac"/>
    <property type="match status" value="1"/>
</dbReference>
<evidence type="ECO:0000256" key="6">
    <source>
        <dbReference type="ARBA" id="ARBA00023196"/>
    </source>
</evidence>
<dbReference type="Pfam" id="PF02823">
    <property type="entry name" value="ATP-synt_DE_N"/>
    <property type="match status" value="1"/>
</dbReference>
<dbReference type="CDD" id="cd12152">
    <property type="entry name" value="F1-ATPase_delta"/>
    <property type="match status" value="1"/>
</dbReference>
<evidence type="ECO:0000256" key="2">
    <source>
        <dbReference type="ARBA" id="ARBA00005712"/>
    </source>
</evidence>
<proteinExistence type="inferred from homology"/>
<accession>A0A927J1C4</accession>
<evidence type="ECO:0000313" key="12">
    <source>
        <dbReference type="Proteomes" id="UP000610846"/>
    </source>
</evidence>
<dbReference type="NCBIfam" id="TIGR01216">
    <property type="entry name" value="ATP_synt_epsi"/>
    <property type="match status" value="1"/>
</dbReference>
<keyword evidence="7 8" id="KW-0066">ATP synthesis</keyword>
<evidence type="ECO:0000256" key="5">
    <source>
        <dbReference type="ARBA" id="ARBA00023136"/>
    </source>
</evidence>
<organism evidence="11 12">
    <name type="scientific">Cellulosimicrobium arenosum</name>
    <dbReference type="NCBI Taxonomy" id="2708133"/>
    <lineage>
        <taxon>Bacteria</taxon>
        <taxon>Bacillati</taxon>
        <taxon>Actinomycetota</taxon>
        <taxon>Actinomycetes</taxon>
        <taxon>Micrococcales</taxon>
        <taxon>Promicromonosporaceae</taxon>
        <taxon>Cellulosimicrobium</taxon>
    </lineage>
</organism>
<feature type="domain" description="ATP synthase F1 complex delta/epsilon subunit N-terminal" evidence="10">
    <location>
        <begin position="4"/>
        <end position="82"/>
    </location>
</feature>
<dbReference type="Proteomes" id="UP000610846">
    <property type="component" value="Unassembled WGS sequence"/>
</dbReference>
<comment type="subcellular location">
    <subcellularLocation>
        <location evidence="1 8">Cell membrane</location>
        <topology evidence="1 8">Peripheral membrane protein</topology>
    </subcellularLocation>
</comment>